<dbReference type="AlphaFoldDB" id="A0A5S9MG58"/>
<dbReference type="EMBL" id="AP021906">
    <property type="protein sequence ID" value="BBP91134.1"/>
    <property type="molecule type" value="Genomic_DNA"/>
</dbReference>
<dbReference type="Proteomes" id="UP000464658">
    <property type="component" value="Chromosome"/>
</dbReference>
<feature type="domain" description="tRNA-specific 2-thiouridylase MnmA-like C-terminal" evidence="1">
    <location>
        <begin position="2"/>
        <end position="43"/>
    </location>
</feature>
<sequence length="56" mass="6133">MKVKMTGEQEAMVIFDEPVRAVTPGQAVVFFYDGDECLGGGTIDDVFKDGQKLSYV</sequence>
<proteinExistence type="predicted"/>
<dbReference type="InterPro" id="IPR046885">
    <property type="entry name" value="MnmA-like_C"/>
</dbReference>
<protein>
    <recommendedName>
        <fullName evidence="1">tRNA-specific 2-thiouridylase MnmA-like C-terminal domain-containing protein</fullName>
    </recommendedName>
</protein>
<name>A0A5S9MG58_BACIA</name>
<evidence type="ECO:0000313" key="3">
    <source>
        <dbReference type="Proteomes" id="UP000464658"/>
    </source>
</evidence>
<gene>
    <name evidence="2" type="ORF">BsIDN1_47520</name>
</gene>
<evidence type="ECO:0000313" key="2">
    <source>
        <dbReference type="EMBL" id="BBP91134.1"/>
    </source>
</evidence>
<organism evidence="2 3">
    <name type="scientific">Bacillus safensis</name>
    <dbReference type="NCBI Taxonomy" id="561879"/>
    <lineage>
        <taxon>Bacteria</taxon>
        <taxon>Bacillati</taxon>
        <taxon>Bacillota</taxon>
        <taxon>Bacilli</taxon>
        <taxon>Bacillales</taxon>
        <taxon>Bacillaceae</taxon>
        <taxon>Bacillus</taxon>
    </lineage>
</organism>
<accession>A0A5S9MG58</accession>
<dbReference type="Gene3D" id="2.40.30.10">
    <property type="entry name" value="Translation factors"/>
    <property type="match status" value="1"/>
</dbReference>
<reference evidence="2 3" key="1">
    <citation type="submission" date="2019-12" db="EMBL/GenBank/DDBJ databases">
        <title>Full genome sequence of a Bacillus safensis strain isolated from commercially available natto in Indonesia.</title>
        <authorList>
            <person name="Yoshida M."/>
            <person name="Uomi M."/>
            <person name="Waturangi D."/>
            <person name="Ekaputri J.J."/>
            <person name="Setiamarga D.H.E."/>
        </authorList>
    </citation>
    <scope>NUCLEOTIDE SEQUENCE [LARGE SCALE GENOMIC DNA]</scope>
    <source>
        <strain evidence="2 3">IDN1</strain>
    </source>
</reference>
<dbReference type="Pfam" id="PF20258">
    <property type="entry name" value="tRNA_Me_trans_C"/>
    <property type="match status" value="1"/>
</dbReference>
<evidence type="ECO:0000259" key="1">
    <source>
        <dbReference type="Pfam" id="PF20258"/>
    </source>
</evidence>